<comment type="caution">
    <text evidence="2">The sequence shown here is derived from an EMBL/GenBank/DDBJ whole genome shotgun (WGS) entry which is preliminary data.</text>
</comment>
<accession>A0A8J4BSZ3</accession>
<keyword evidence="1" id="KW-0732">Signal</keyword>
<dbReference type="Proteomes" id="UP000747399">
    <property type="component" value="Unassembled WGS sequence"/>
</dbReference>
<name>A0A8J4BSZ3_9CHLO</name>
<evidence type="ECO:0000256" key="1">
    <source>
        <dbReference type="SAM" id="SignalP"/>
    </source>
</evidence>
<feature type="signal peptide" evidence="1">
    <location>
        <begin position="1"/>
        <end position="26"/>
    </location>
</feature>
<proteinExistence type="predicted"/>
<organism evidence="2 3">
    <name type="scientific">Volvox africanus</name>
    <dbReference type="NCBI Taxonomy" id="51714"/>
    <lineage>
        <taxon>Eukaryota</taxon>
        <taxon>Viridiplantae</taxon>
        <taxon>Chlorophyta</taxon>
        <taxon>core chlorophytes</taxon>
        <taxon>Chlorophyceae</taxon>
        <taxon>CS clade</taxon>
        <taxon>Chlamydomonadales</taxon>
        <taxon>Volvocaceae</taxon>
        <taxon>Volvox</taxon>
    </lineage>
</organism>
<feature type="chain" id="PRO_5035194521" description="Secreted protein" evidence="1">
    <location>
        <begin position="27"/>
        <end position="108"/>
    </location>
</feature>
<reference evidence="2" key="1">
    <citation type="journal article" date="2021" name="Proc. Natl. Acad. Sci. U.S.A.">
        <title>Three genomes in the algal genus Volvox reveal the fate of a haploid sex-determining region after a transition to homothallism.</title>
        <authorList>
            <person name="Yamamoto K."/>
            <person name="Hamaji T."/>
            <person name="Kawai-Toyooka H."/>
            <person name="Matsuzaki R."/>
            <person name="Takahashi F."/>
            <person name="Nishimura Y."/>
            <person name="Kawachi M."/>
            <person name="Noguchi H."/>
            <person name="Minakuchi Y."/>
            <person name="Umen J.G."/>
            <person name="Toyoda A."/>
            <person name="Nozaki H."/>
        </authorList>
    </citation>
    <scope>NUCLEOTIDE SEQUENCE</scope>
    <source>
        <strain evidence="2">NIES-3780</strain>
    </source>
</reference>
<evidence type="ECO:0008006" key="4">
    <source>
        <dbReference type="Google" id="ProtNLM"/>
    </source>
</evidence>
<sequence length="108" mass="10704">MLASMTIELLGLGSLVMAMLPVEALAAAPPPLLPAARGKAAVAFIDISWAAAPIVTFGGGVSGGSGARRGLATENLALMPAAMWSATRHSSSKSPACFQAGARGVVVS</sequence>
<dbReference type="EMBL" id="BNCO01000104">
    <property type="protein sequence ID" value="GIL67813.1"/>
    <property type="molecule type" value="Genomic_DNA"/>
</dbReference>
<keyword evidence="3" id="KW-1185">Reference proteome</keyword>
<dbReference type="AlphaFoldDB" id="A0A8J4BSZ3"/>
<evidence type="ECO:0000313" key="3">
    <source>
        <dbReference type="Proteomes" id="UP000747399"/>
    </source>
</evidence>
<protein>
    <recommendedName>
        <fullName evidence="4">Secreted protein</fullName>
    </recommendedName>
</protein>
<gene>
    <name evidence="2" type="ORF">Vafri_21087</name>
</gene>
<evidence type="ECO:0000313" key="2">
    <source>
        <dbReference type="EMBL" id="GIL67813.1"/>
    </source>
</evidence>